<dbReference type="EMBL" id="KM924293">
    <property type="protein sequence ID" value="AIU39426.1"/>
    <property type="molecule type" value="Genomic_DNA"/>
</dbReference>
<evidence type="ECO:0000313" key="3">
    <source>
        <dbReference type="EMBL" id="AKV40732.1"/>
    </source>
</evidence>
<dbReference type="Proteomes" id="UP000240599">
    <property type="component" value="Segment"/>
</dbReference>
<evidence type="ECO:0000313" key="5">
    <source>
        <dbReference type="Proteomes" id="UP000208106"/>
    </source>
</evidence>
<dbReference type="EMBL" id="KT008627">
    <property type="protein sequence ID" value="AKV40732.1"/>
    <property type="molecule type" value="Genomic_DNA"/>
</dbReference>
<name>A0A0K1R1B2_9ALPH</name>
<reference evidence="3 4" key="2">
    <citation type="journal article" date="2015" name="PLoS ONE">
        <title>A Genomic Approach to Unravel Host-Pathogen Interaction in Chelonians: The Example of Testudinid Herpesvirus 3.</title>
        <authorList>
            <person name="Origgi F.C."/>
            <person name="Tecilla M."/>
            <person name="Pilo P."/>
            <person name="Aloisio F."/>
            <person name="Otten P."/>
            <person name="Aguilar-Bultet L."/>
            <person name="Sattler U."/>
            <person name="Roccabianca P."/>
            <person name="Romero C.H."/>
            <person name="Bloom D.C."/>
            <person name="Jacobson E.R."/>
        </authorList>
    </citation>
    <scope>NUCLEOTIDE SEQUENCE [LARGE SCALE GENOMIC DNA]</scope>
    <source>
        <strain evidence="3">US1976/98</strain>
    </source>
</reference>
<reference evidence="5 6" key="1">
    <citation type="journal article" date="2015" name="J. Virol.">
        <title>The Genome of a Tortoise Herpesvirus (Testudinid Herpesvirus 3) Has a Novel Structure and Contains a Large Region That Is Not Required for Replication In Vitro or Virulence In Vivo.</title>
        <authorList>
            <person name="Gandar F."/>
            <person name="Wilkie G.S."/>
            <person name="Gatherer D."/>
            <person name="Kerr K."/>
            <person name="Marlier D."/>
            <person name="Diez M."/>
            <person name="Marschang R.E."/>
            <person name="Mast J."/>
            <person name="Dewals B.G."/>
            <person name="Davison A.J."/>
            <person name="Vanderplasschen A.F."/>
        </authorList>
    </citation>
    <scope>NUCLEOTIDE SEQUENCE [LARGE SCALE GENOMIC DNA]</scope>
    <source>
        <strain evidence="1 5">1976</strain>
        <strain evidence="2 6">4295/7R</strain>
    </source>
</reference>
<dbReference type="Proteomes" id="UP000100290">
    <property type="component" value="Segment"/>
</dbReference>
<evidence type="ECO:0000313" key="6">
    <source>
        <dbReference type="Proteomes" id="UP000240599"/>
    </source>
</evidence>
<dbReference type="Proteomes" id="UP000208106">
    <property type="component" value="Segment"/>
</dbReference>
<evidence type="ECO:0000313" key="1">
    <source>
        <dbReference type="EMBL" id="AIU39331.1"/>
    </source>
</evidence>
<sequence>MLLARVNLNDVAIEGWALLINVLKHSPCRSRELLSFTMSIKWIGEETKELTYEPMLPVEPQAYDHHTYDGLEFENEFPTPSSKFYFRKVIEDSEPDHTPAERNGHIIFYINYFSEAVAYANSEAVILSTRGVPQVRYLEDPRSQFQEYCLETYGRILKRALGDYSTQVKKKQDCVIKKCPRLNRTIGPIPDCLYELAKTDGYAGSYGELYDCHKCGDMFDVLHDSCCRMERMVLGALLQSPYATLSERSVGEFNNMLYELSLYFMAVTTLIEWAGDRLTALCLHHAAPMVPCPELDTSAGLLSMDDRLVRISLRYLAHCKRSNVSGLRNISASMYELIPLVVQQTFIRFKAGSIRESAYVQLVMTSHLYMARLVGHAGRIFNCLHRGLHTHDYDPGVDTECLVSFERLRQIYAPLTLIPTKRAWEWTLLKDNQCRYLQRVPDRVATEQKHMLEETRKWVGSQFIEELLVLDDQCREPIFKPYAATKFSTVFEQSEEIKDPVIKGRTFFGSFKMGGSKGKRRSVCK</sequence>
<evidence type="ECO:0000313" key="2">
    <source>
        <dbReference type="EMBL" id="AIU39426.1"/>
    </source>
</evidence>
<keyword evidence="5" id="KW-1185">Reference proteome</keyword>
<protein>
    <submittedName>
        <fullName evidence="1">Protein TE18</fullName>
    </submittedName>
</protein>
<proteinExistence type="predicted"/>
<accession>A0A0K1R1B2</accession>
<dbReference type="EMBL" id="KM924292">
    <property type="protein sequence ID" value="AIU39331.1"/>
    <property type="molecule type" value="Genomic_DNA"/>
</dbReference>
<evidence type="ECO:0000313" key="4">
    <source>
        <dbReference type="Proteomes" id="UP000100290"/>
    </source>
</evidence>
<gene>
    <name evidence="3" type="primary">ORF85</name>
    <name evidence="1" type="synonym">TE18</name>
</gene>
<organism evidence="3 4">
    <name type="scientific">Testudinid alphaherpesvirus 3</name>
    <dbReference type="NCBI Taxonomy" id="2560801"/>
    <lineage>
        <taxon>Viruses</taxon>
        <taxon>Duplodnaviria</taxon>
        <taxon>Heunggongvirae</taxon>
        <taxon>Peploviricota</taxon>
        <taxon>Herviviricetes</taxon>
        <taxon>Herpesvirales</taxon>
        <taxon>Orthoherpesviridae</taxon>
        <taxon>Alphaherpesvirinae</taxon>
        <taxon>Scutavirus</taxon>
        <taxon>Scutavirus testudinidalpha3</taxon>
    </lineage>
</organism>
<dbReference type="KEGG" id="vg:26122591"/>